<keyword evidence="6" id="KW-0862">Zinc</keyword>
<dbReference type="Pfam" id="PF05649">
    <property type="entry name" value="Peptidase_M13_N"/>
    <property type="match status" value="1"/>
</dbReference>
<dbReference type="PRINTS" id="PR00786">
    <property type="entry name" value="NEPRILYSIN"/>
</dbReference>
<dbReference type="AlphaFoldDB" id="A0A7S0MAB2"/>
<dbReference type="InterPro" id="IPR018497">
    <property type="entry name" value="Peptidase_M13_C"/>
</dbReference>
<dbReference type="PROSITE" id="PS51885">
    <property type="entry name" value="NEPRILYSIN"/>
    <property type="match status" value="1"/>
</dbReference>
<reference evidence="11" key="1">
    <citation type="submission" date="2021-01" db="EMBL/GenBank/DDBJ databases">
        <authorList>
            <person name="Corre E."/>
            <person name="Pelletier E."/>
            <person name="Niang G."/>
            <person name="Scheremetjew M."/>
            <person name="Finn R."/>
            <person name="Kale V."/>
            <person name="Holt S."/>
            <person name="Cochrane G."/>
            <person name="Meng A."/>
            <person name="Brown T."/>
            <person name="Cohen L."/>
        </authorList>
    </citation>
    <scope>NUCLEOTIDE SEQUENCE</scope>
    <source>
        <strain evidence="11">CCAP979/52</strain>
    </source>
</reference>
<dbReference type="InterPro" id="IPR024079">
    <property type="entry name" value="MetalloPept_cat_dom_sf"/>
</dbReference>
<dbReference type="InterPro" id="IPR042089">
    <property type="entry name" value="Peptidase_M13_dom_2"/>
</dbReference>
<evidence type="ECO:0000256" key="3">
    <source>
        <dbReference type="ARBA" id="ARBA00022670"/>
    </source>
</evidence>
<gene>
    <name evidence="11" type="ORF">CCUR1050_LOCUS13540</name>
</gene>
<evidence type="ECO:0000256" key="5">
    <source>
        <dbReference type="ARBA" id="ARBA00022801"/>
    </source>
</evidence>
<dbReference type="SUPFAM" id="SSF55486">
    <property type="entry name" value="Metalloproteases ('zincins'), catalytic domain"/>
    <property type="match status" value="1"/>
</dbReference>
<evidence type="ECO:0000313" key="11">
    <source>
        <dbReference type="EMBL" id="CAD8635859.1"/>
    </source>
</evidence>
<feature type="chain" id="PRO_5030760157" description="Peptidase M13 C-terminal domain-containing protein" evidence="8">
    <location>
        <begin position="23"/>
        <end position="713"/>
    </location>
</feature>
<evidence type="ECO:0000256" key="6">
    <source>
        <dbReference type="ARBA" id="ARBA00022833"/>
    </source>
</evidence>
<evidence type="ECO:0000256" key="2">
    <source>
        <dbReference type="ARBA" id="ARBA00007357"/>
    </source>
</evidence>
<dbReference type="InterPro" id="IPR008753">
    <property type="entry name" value="Peptidase_M13_N"/>
</dbReference>
<keyword evidence="7" id="KW-0482">Metalloprotease</keyword>
<sequence length="713" mass="82209">MSQMRLPLLLFLFVVLSTITNAFINQRPQDNELISPLQRSNVHPPISRQPVHDESFDPPQSMRDQMNFSVNPCDNFYEYACGRFEEVTEIPEDMGGFARSWDGGSAKIYKEMRSVLETDKGKAGDWYRSCMMVDYINKEGAKPLQPYLEQIANIKTYNDLWAVMAQFQYWDVPAFFDWWVGADNLEPTKMNLYFGTGGLILPDQSYYTADTAEMRSHRAAYREYIVTQLTLAGRTAEEAERDADACLEIETELAIYQRLEPYVPLKDSFHHINQTELESSLPNIDFRMLFDRLNISDVGVDRKNIVVKAPQFYNRLSDFFGKRSPQSLIPYLRWHLTYNLSPLLAKPFLEATLKVDANLMGISQQPERWHKCVAATKSALPMVVDRLFIERFFSSEDRRVAVSMLGYIKEAFKRDLEGVEWMSDESRAAALQKLDNIFFECGHPDHWDTCDWDVSPTSYFENSLSSCAAKKMRKLERLSQPADRRRWSMSVMSVNSYYDNAVNGLFITAGMLQKPFFDAAWDMARNFGGVGAIMGHELTHGFDNTGRKYDPDSRLRDWWDAETIAEFEERAQCIARLYNKFEIVGTHVRGNKTLGENIADAGGIKAAYGAWHAWFVEEHCRDVDREAMPMTHQLCLRAARPTPAQRKLFWVSYGQNWCDKERDQSLKLSVQTDEHAPDRFRVNGPLSQSLDFARDWACPLGSPMNPVRKCSLW</sequence>
<keyword evidence="5" id="KW-0378">Hydrolase</keyword>
<dbReference type="GO" id="GO:0005886">
    <property type="term" value="C:plasma membrane"/>
    <property type="evidence" value="ECO:0007669"/>
    <property type="project" value="TreeGrafter"/>
</dbReference>
<evidence type="ECO:0000256" key="8">
    <source>
        <dbReference type="SAM" id="SignalP"/>
    </source>
</evidence>
<evidence type="ECO:0000256" key="1">
    <source>
        <dbReference type="ARBA" id="ARBA00001947"/>
    </source>
</evidence>
<evidence type="ECO:0008006" key="12">
    <source>
        <dbReference type="Google" id="ProtNLM"/>
    </source>
</evidence>
<dbReference type="GO" id="GO:0046872">
    <property type="term" value="F:metal ion binding"/>
    <property type="evidence" value="ECO:0007669"/>
    <property type="project" value="UniProtKB-KW"/>
</dbReference>
<dbReference type="Gene3D" id="3.40.390.10">
    <property type="entry name" value="Collagenase (Catalytic Domain)"/>
    <property type="match status" value="1"/>
</dbReference>
<name>A0A7S0MAB2_9CRYP</name>
<organism evidence="11">
    <name type="scientific">Cryptomonas curvata</name>
    <dbReference type="NCBI Taxonomy" id="233186"/>
    <lineage>
        <taxon>Eukaryota</taxon>
        <taxon>Cryptophyceae</taxon>
        <taxon>Cryptomonadales</taxon>
        <taxon>Cryptomonadaceae</taxon>
        <taxon>Cryptomonas</taxon>
    </lineage>
</organism>
<keyword evidence="3" id="KW-0645">Protease</keyword>
<keyword evidence="4" id="KW-0479">Metal-binding</keyword>
<feature type="domain" description="Peptidase M13 N-terminal" evidence="10">
    <location>
        <begin position="72"/>
        <end position="444"/>
    </location>
</feature>
<protein>
    <recommendedName>
        <fullName evidence="12">Peptidase M13 C-terminal domain-containing protein</fullName>
    </recommendedName>
</protein>
<proteinExistence type="inferred from homology"/>
<feature type="domain" description="Peptidase M13 C-terminal" evidence="9">
    <location>
        <begin position="495"/>
        <end position="712"/>
    </location>
</feature>
<dbReference type="GO" id="GO:0016485">
    <property type="term" value="P:protein processing"/>
    <property type="evidence" value="ECO:0007669"/>
    <property type="project" value="TreeGrafter"/>
</dbReference>
<evidence type="ECO:0000256" key="7">
    <source>
        <dbReference type="ARBA" id="ARBA00023049"/>
    </source>
</evidence>
<dbReference type="EMBL" id="HBEZ01024520">
    <property type="protein sequence ID" value="CAD8635859.1"/>
    <property type="molecule type" value="Transcribed_RNA"/>
</dbReference>
<dbReference type="CDD" id="cd08662">
    <property type="entry name" value="M13"/>
    <property type="match status" value="1"/>
</dbReference>
<dbReference type="PANTHER" id="PTHR11733">
    <property type="entry name" value="ZINC METALLOPROTEASE FAMILY M13 NEPRILYSIN-RELATED"/>
    <property type="match status" value="1"/>
</dbReference>
<accession>A0A7S0MAB2</accession>
<dbReference type="InterPro" id="IPR000718">
    <property type="entry name" value="Peptidase_M13"/>
</dbReference>
<dbReference type="PANTHER" id="PTHR11733:SF167">
    <property type="entry name" value="FI17812P1-RELATED"/>
    <property type="match status" value="1"/>
</dbReference>
<comment type="similarity">
    <text evidence="2">Belongs to the peptidase M13 family.</text>
</comment>
<comment type="cofactor">
    <cofactor evidence="1">
        <name>Zn(2+)</name>
        <dbReference type="ChEBI" id="CHEBI:29105"/>
    </cofactor>
</comment>
<dbReference type="Gene3D" id="1.10.1380.10">
    <property type="entry name" value="Neutral endopeptidase , domain2"/>
    <property type="match status" value="1"/>
</dbReference>
<evidence type="ECO:0000259" key="9">
    <source>
        <dbReference type="Pfam" id="PF01431"/>
    </source>
</evidence>
<feature type="signal peptide" evidence="8">
    <location>
        <begin position="1"/>
        <end position="22"/>
    </location>
</feature>
<evidence type="ECO:0000259" key="10">
    <source>
        <dbReference type="Pfam" id="PF05649"/>
    </source>
</evidence>
<dbReference type="Pfam" id="PF01431">
    <property type="entry name" value="Peptidase_M13"/>
    <property type="match status" value="1"/>
</dbReference>
<dbReference type="GO" id="GO:0004222">
    <property type="term" value="F:metalloendopeptidase activity"/>
    <property type="evidence" value="ECO:0007669"/>
    <property type="project" value="InterPro"/>
</dbReference>
<evidence type="ECO:0000256" key="4">
    <source>
        <dbReference type="ARBA" id="ARBA00022723"/>
    </source>
</evidence>
<keyword evidence="8" id="KW-0732">Signal</keyword>